<gene>
    <name evidence="2" type="ORF">LCGC14_2118010</name>
</gene>
<dbReference type="Gene3D" id="3.40.1480.10">
    <property type="entry name" value="MOFRL domain"/>
    <property type="match status" value="1"/>
</dbReference>
<dbReference type="SUPFAM" id="SSF82544">
    <property type="entry name" value="GckA/TtuD-like"/>
    <property type="match status" value="1"/>
</dbReference>
<dbReference type="GO" id="GO:0008887">
    <property type="term" value="F:glycerate kinase activity"/>
    <property type="evidence" value="ECO:0007669"/>
    <property type="project" value="InterPro"/>
</dbReference>
<reference evidence="2" key="1">
    <citation type="journal article" date="2015" name="Nature">
        <title>Complex archaea that bridge the gap between prokaryotes and eukaryotes.</title>
        <authorList>
            <person name="Spang A."/>
            <person name="Saw J.H."/>
            <person name="Jorgensen S.L."/>
            <person name="Zaremba-Niedzwiedzka K."/>
            <person name="Martijn J."/>
            <person name="Lind A.E."/>
            <person name="van Eijk R."/>
            <person name="Schleper C."/>
            <person name="Guy L."/>
            <person name="Ettema T.J."/>
        </authorList>
    </citation>
    <scope>NUCLEOTIDE SEQUENCE</scope>
</reference>
<evidence type="ECO:0000313" key="2">
    <source>
        <dbReference type="EMBL" id="KKL69135.1"/>
    </source>
</evidence>
<dbReference type="AlphaFoldDB" id="A0A0F9GI70"/>
<dbReference type="GO" id="GO:0005737">
    <property type="term" value="C:cytoplasm"/>
    <property type="evidence" value="ECO:0007669"/>
    <property type="project" value="TreeGrafter"/>
</dbReference>
<dbReference type="EMBL" id="LAZR01026310">
    <property type="protein sequence ID" value="KKL69135.1"/>
    <property type="molecule type" value="Genomic_DNA"/>
</dbReference>
<name>A0A0F9GI70_9ZZZZ</name>
<dbReference type="PANTHER" id="PTHR12227">
    <property type="entry name" value="GLYCERATE KINASE"/>
    <property type="match status" value="1"/>
</dbReference>
<dbReference type="InterPro" id="IPR039760">
    <property type="entry name" value="MOFRL_protein"/>
</dbReference>
<feature type="domain" description="MOFRL" evidence="1">
    <location>
        <begin position="1"/>
        <end position="106"/>
    </location>
</feature>
<proteinExistence type="predicted"/>
<accession>A0A0F9GI70</accession>
<evidence type="ECO:0000259" key="1">
    <source>
        <dbReference type="Pfam" id="PF05161"/>
    </source>
</evidence>
<organism evidence="2">
    <name type="scientific">marine sediment metagenome</name>
    <dbReference type="NCBI Taxonomy" id="412755"/>
    <lineage>
        <taxon>unclassified sequences</taxon>
        <taxon>metagenomes</taxon>
        <taxon>ecological metagenomes</taxon>
    </lineage>
</organism>
<sequence length="118" mass="12273">VVIGGGETTVKITGKAGEGGPNQEFAAGAALFIDNMKNVVIVGLDSDGTDGPTEFAGAMVDNSVVLRAREAGIDLFDSLERHDVTPALRKLGDAILTEDTGTNVNDLKFMIIFPPLGN</sequence>
<comment type="caution">
    <text evidence="2">The sequence shown here is derived from an EMBL/GenBank/DDBJ whole genome shotgun (WGS) entry which is preliminary data.</text>
</comment>
<feature type="non-terminal residue" evidence="2">
    <location>
        <position position="1"/>
    </location>
</feature>
<dbReference type="InterPro" id="IPR007835">
    <property type="entry name" value="MOFRL"/>
</dbReference>
<dbReference type="Pfam" id="PF05161">
    <property type="entry name" value="MOFRL"/>
    <property type="match status" value="1"/>
</dbReference>
<dbReference type="InterPro" id="IPR037035">
    <property type="entry name" value="GK-like_C_sf"/>
</dbReference>
<protein>
    <recommendedName>
        <fullName evidence="1">MOFRL domain-containing protein</fullName>
    </recommendedName>
</protein>
<dbReference type="PANTHER" id="PTHR12227:SF0">
    <property type="entry name" value="GLYCERATE KINASE"/>
    <property type="match status" value="1"/>
</dbReference>